<evidence type="ECO:0000313" key="2">
    <source>
        <dbReference type="EMBL" id="RLK51077.1"/>
    </source>
</evidence>
<keyword evidence="3" id="KW-1185">Reference proteome</keyword>
<dbReference type="RefSeq" id="WP_121441517.1">
    <property type="nucleotide sequence ID" value="NZ_RCDA01000001.1"/>
</dbReference>
<dbReference type="PANTHER" id="PTHR34227:SF1">
    <property type="entry name" value="DIMETHYL SULFOXIDE REDUCTASE CHAPERONE-RELATED"/>
    <property type="match status" value="1"/>
</dbReference>
<dbReference type="Gene3D" id="1.10.3480.10">
    <property type="entry name" value="TorD-like"/>
    <property type="match status" value="1"/>
</dbReference>
<gene>
    <name evidence="2" type="ORF">DFR31_0992</name>
</gene>
<dbReference type="InterPro" id="IPR020945">
    <property type="entry name" value="DMSO/NO3_reduct_chaperone"/>
</dbReference>
<reference evidence="2 3" key="1">
    <citation type="submission" date="2018-10" db="EMBL/GenBank/DDBJ databases">
        <title>Genomic Encyclopedia of Type Strains, Phase IV (KMG-IV): sequencing the most valuable type-strain genomes for metagenomic binning, comparative biology and taxonomic classification.</title>
        <authorList>
            <person name="Goeker M."/>
        </authorList>
    </citation>
    <scope>NUCLEOTIDE SEQUENCE [LARGE SCALE GENOMIC DNA]</scope>
    <source>
        <strain evidence="2 3">DSM 12769</strain>
    </source>
</reference>
<comment type="caution">
    <text evidence="2">The sequence shown here is derived from an EMBL/GenBank/DDBJ whole genome shotgun (WGS) entry which is preliminary data.</text>
</comment>
<keyword evidence="1" id="KW-0143">Chaperone</keyword>
<evidence type="ECO:0000313" key="3">
    <source>
        <dbReference type="Proteomes" id="UP000275461"/>
    </source>
</evidence>
<organism evidence="2 3">
    <name type="scientific">Alkalispirillum mobile</name>
    <dbReference type="NCBI Taxonomy" id="85925"/>
    <lineage>
        <taxon>Bacteria</taxon>
        <taxon>Pseudomonadati</taxon>
        <taxon>Pseudomonadota</taxon>
        <taxon>Gammaproteobacteria</taxon>
        <taxon>Chromatiales</taxon>
        <taxon>Ectothiorhodospiraceae</taxon>
        <taxon>Alkalispirillum</taxon>
    </lineage>
</organism>
<dbReference type="PANTHER" id="PTHR34227">
    <property type="entry name" value="CHAPERONE PROTEIN YCDY"/>
    <property type="match status" value="1"/>
</dbReference>
<dbReference type="InterPro" id="IPR050289">
    <property type="entry name" value="TorD/DmsD_chaperones"/>
</dbReference>
<dbReference type="AlphaFoldDB" id="A0A498C7J5"/>
<dbReference type="InterPro" id="IPR036411">
    <property type="entry name" value="TorD-like_sf"/>
</dbReference>
<accession>A0A498C7J5</accession>
<name>A0A498C7J5_9GAMM</name>
<dbReference type="OrthoDB" id="5783841at2"/>
<dbReference type="Pfam" id="PF02613">
    <property type="entry name" value="Nitrate_red_del"/>
    <property type="match status" value="1"/>
</dbReference>
<dbReference type="Proteomes" id="UP000275461">
    <property type="component" value="Unassembled WGS sequence"/>
</dbReference>
<protein>
    <submittedName>
        <fullName evidence="2">TorA maturation chaperone TorD</fullName>
    </submittedName>
</protein>
<dbReference type="SUPFAM" id="SSF89155">
    <property type="entry name" value="TorD-like"/>
    <property type="match status" value="1"/>
</dbReference>
<sequence length="201" mass="22110">MRNYLYLLGAIIFDAPSPGRFEAARSLTTALRAQDLPAGHAAIVERIDSELTLTPQLACEHSRLFVLGNPDVAAQPYAAYWLEGQLMGECTVNVARHMEAFGFGVDRASGLLPDHIVAELEFLALLSDLETPAARDALEAFNDQHLVRWVPLFTRALRRADPAPHPLYAAAADLLDLLLTEHRPWPGDPVYRQHAPAALSI</sequence>
<evidence type="ECO:0000256" key="1">
    <source>
        <dbReference type="ARBA" id="ARBA00023186"/>
    </source>
</evidence>
<dbReference type="EMBL" id="RCDA01000001">
    <property type="protein sequence ID" value="RLK51077.1"/>
    <property type="molecule type" value="Genomic_DNA"/>
</dbReference>
<proteinExistence type="predicted"/>